<organism evidence="1 2">
    <name type="scientific">Glossina morsitans morsitans</name>
    <name type="common">Savannah tsetse fly</name>
    <dbReference type="NCBI Taxonomy" id="37546"/>
    <lineage>
        <taxon>Eukaryota</taxon>
        <taxon>Metazoa</taxon>
        <taxon>Ecdysozoa</taxon>
        <taxon>Arthropoda</taxon>
        <taxon>Hexapoda</taxon>
        <taxon>Insecta</taxon>
        <taxon>Pterygota</taxon>
        <taxon>Neoptera</taxon>
        <taxon>Endopterygota</taxon>
        <taxon>Diptera</taxon>
        <taxon>Brachycera</taxon>
        <taxon>Muscomorpha</taxon>
        <taxon>Hippoboscoidea</taxon>
        <taxon>Glossinidae</taxon>
        <taxon>Glossina</taxon>
    </lineage>
</organism>
<name>A0A1B0FEF8_GLOMM</name>
<evidence type="ECO:0000313" key="1">
    <source>
        <dbReference type="EnsemblMetazoa" id="GMOY001998-PA"/>
    </source>
</evidence>
<reference evidence="1" key="1">
    <citation type="submission" date="2020-05" db="UniProtKB">
        <authorList>
            <consortium name="EnsemblMetazoa"/>
        </authorList>
    </citation>
    <scope>IDENTIFICATION</scope>
    <source>
        <strain evidence="1">Yale</strain>
    </source>
</reference>
<dbReference type="AlphaFoldDB" id="A0A1B0FEF8"/>
<dbReference type="EMBL" id="CCAG010016028">
    <property type="status" value="NOT_ANNOTATED_CDS"/>
    <property type="molecule type" value="Genomic_DNA"/>
</dbReference>
<dbReference type="EnsemblMetazoa" id="GMOY001998-RA">
    <property type="protein sequence ID" value="GMOY001998-PA"/>
    <property type="gene ID" value="GMOY001998"/>
</dbReference>
<dbReference type="Proteomes" id="UP000092444">
    <property type="component" value="Unassembled WGS sequence"/>
</dbReference>
<protein>
    <submittedName>
        <fullName evidence="1">Uncharacterized protein</fullName>
    </submittedName>
</protein>
<accession>A0A1B0FEF8</accession>
<proteinExistence type="predicted"/>
<keyword evidence="2" id="KW-1185">Reference proteome</keyword>
<evidence type="ECO:0000313" key="2">
    <source>
        <dbReference type="Proteomes" id="UP000092444"/>
    </source>
</evidence>
<dbReference type="VEuPathDB" id="VectorBase:GMOY001998"/>
<sequence>MGWSRFRSKDKINNKVKIENTKQNSCAFEHVMRDKELVSTVKSSSTERNKLRRTFVDRYVILLEISEHINSTKYEIERVICSREQENPFYFCLCIFLLNAGGS</sequence>